<feature type="compositionally biased region" description="Acidic residues" evidence="3">
    <location>
        <begin position="510"/>
        <end position="532"/>
    </location>
</feature>
<comment type="caution">
    <text evidence="4">The sequence shown here is derived from an EMBL/GenBank/DDBJ whole genome shotgun (WGS) entry which is preliminary data.</text>
</comment>
<sequence length="576" mass="62354">MPLGGAVMPVCFSLQSGSPVREDGLLREALGFDVDERKGTMGRLGGGFWAGVCWYVRLGTAVMLTGSDSPLRDGRPSFLAALAMGPPPTVISAVLSHGDVVFLSSPAAFVIVSADGRLLDSRHLRFPPPPFADCYSSEVPAKPESSSKSFGYQKSFPEEKRAPPGEIMQLEMDELSSLRGPTVMEIISTVPVRPNVPVRELDPVITPRGFCVLGLTDEEVEMAIQRSGSAQETLTVSPAGPALTLQHAPLVPAPYGPPGYRWRDYGALAIIIAGMAFGVHHLYRKYILPLIMGSREDKEHLRRISSSMAEMSGTLAQTVTQLQTTLASVQELLVQQQKKIQELSQELASSQALHGWLEMEDVIVLLCSVCNAVIRSNSVDTGLACSTTNRMVESQSISELKAEIASLKGLLLSRRQFPSSPSLPKIPSWQISLKPGTTSNSPSANHTNSSSDISPVSNESASSSPIKEGHSSQATPPGPHGLNGEVALGAMLPLDLKSQVRMEVQGEEERREEEDGEEEEEEEEEEEDDDDDVSRADEEERLGVQSEDRRGGDGQFNEQVEKLRRPEGASNESEVD</sequence>
<keyword evidence="2" id="KW-0175">Coiled coil</keyword>
<keyword evidence="1" id="KW-0653">Protein transport</keyword>
<dbReference type="AlphaFoldDB" id="A0AAD8ZM50"/>
<dbReference type="InterPro" id="IPR025655">
    <property type="entry name" value="PEX14"/>
</dbReference>
<name>A0AAD8ZM50_9TELE</name>
<evidence type="ECO:0000256" key="1">
    <source>
        <dbReference type="RuleBase" id="RU367032"/>
    </source>
</evidence>
<keyword evidence="5" id="KW-1185">Reference proteome</keyword>
<feature type="coiled-coil region" evidence="2">
    <location>
        <begin position="319"/>
        <end position="353"/>
    </location>
</feature>
<dbReference type="EMBL" id="JAROKS010000008">
    <property type="protein sequence ID" value="KAK1801867.1"/>
    <property type="molecule type" value="Genomic_DNA"/>
</dbReference>
<keyword evidence="1" id="KW-0813">Transport</keyword>
<accession>A0AAD8ZM50</accession>
<evidence type="ECO:0000313" key="4">
    <source>
        <dbReference type="EMBL" id="KAK1801867.1"/>
    </source>
</evidence>
<feature type="compositionally biased region" description="Low complexity" evidence="3">
    <location>
        <begin position="454"/>
        <end position="464"/>
    </location>
</feature>
<proteinExistence type="inferred from homology"/>
<dbReference type="GO" id="GO:1990429">
    <property type="term" value="C:peroxisomal importomer complex"/>
    <property type="evidence" value="ECO:0007669"/>
    <property type="project" value="TreeGrafter"/>
</dbReference>
<evidence type="ECO:0000256" key="3">
    <source>
        <dbReference type="SAM" id="MobiDB-lite"/>
    </source>
</evidence>
<evidence type="ECO:0000256" key="2">
    <source>
        <dbReference type="SAM" id="Coils"/>
    </source>
</evidence>
<feature type="region of interest" description="Disordered" evidence="3">
    <location>
        <begin position="502"/>
        <end position="576"/>
    </location>
</feature>
<comment type="function">
    <text evidence="1">Component of the PEX13-PEX14 docking complex, a translocon channel that specifically mediates the import of peroxisomal cargo proteins bound to PEX5 receptor. The PEX13-PEX14 docking complex forms a large import pore which can be opened to a diameter of about 9 nm. Mechanistically, PEX5 receptor along with cargo proteins associates with the PEX14 subunit of the PEX13-PEX14 docking complex in the cytosol, leading to the insertion of the receptor into the organelle membrane with the concomitant translocation of the cargo into the peroxisome matrix.</text>
</comment>
<dbReference type="Proteomes" id="UP001239994">
    <property type="component" value="Unassembled WGS sequence"/>
</dbReference>
<dbReference type="PANTHER" id="PTHR23058">
    <property type="entry name" value="PEROXISOMAL MEMBRANE PROTEIN PEX14"/>
    <property type="match status" value="1"/>
</dbReference>
<feature type="region of interest" description="Disordered" evidence="3">
    <location>
        <begin position="138"/>
        <end position="165"/>
    </location>
</feature>
<dbReference type="GO" id="GO:0005102">
    <property type="term" value="F:signaling receptor binding"/>
    <property type="evidence" value="ECO:0007669"/>
    <property type="project" value="TreeGrafter"/>
</dbReference>
<dbReference type="PANTHER" id="PTHR23058:SF0">
    <property type="entry name" value="PEROXISOMAL MEMBRANE PROTEIN PEX14"/>
    <property type="match status" value="1"/>
</dbReference>
<evidence type="ECO:0000313" key="5">
    <source>
        <dbReference type="Proteomes" id="UP001239994"/>
    </source>
</evidence>
<comment type="subcellular location">
    <subcellularLocation>
        <location evidence="1">Peroxisome membrane</location>
    </subcellularLocation>
</comment>
<feature type="region of interest" description="Disordered" evidence="3">
    <location>
        <begin position="417"/>
        <end position="485"/>
    </location>
</feature>
<feature type="compositionally biased region" description="Basic and acidic residues" evidence="3">
    <location>
        <begin position="533"/>
        <end position="552"/>
    </location>
</feature>
<organism evidence="4 5">
    <name type="scientific">Electrophorus voltai</name>
    <dbReference type="NCBI Taxonomy" id="2609070"/>
    <lineage>
        <taxon>Eukaryota</taxon>
        <taxon>Metazoa</taxon>
        <taxon>Chordata</taxon>
        <taxon>Craniata</taxon>
        <taxon>Vertebrata</taxon>
        <taxon>Euteleostomi</taxon>
        <taxon>Actinopterygii</taxon>
        <taxon>Neopterygii</taxon>
        <taxon>Teleostei</taxon>
        <taxon>Ostariophysi</taxon>
        <taxon>Gymnotiformes</taxon>
        <taxon>Gymnotoidei</taxon>
        <taxon>Gymnotidae</taxon>
        <taxon>Electrophorus</taxon>
    </lineage>
</organism>
<keyword evidence="1" id="KW-0576">Peroxisome</keyword>
<protein>
    <recommendedName>
        <fullName evidence="1">Peroxisomal membrane protein PEX14</fullName>
    </recommendedName>
    <alternativeName>
        <fullName evidence="1">Peroxin-14</fullName>
    </alternativeName>
</protein>
<feature type="compositionally biased region" description="Polar residues" evidence="3">
    <location>
        <begin position="429"/>
        <end position="453"/>
    </location>
</feature>
<reference evidence="4" key="1">
    <citation type="submission" date="2023-03" db="EMBL/GenBank/DDBJ databases">
        <title>Electrophorus voltai genome.</title>
        <authorList>
            <person name="Bian C."/>
        </authorList>
    </citation>
    <scope>NUCLEOTIDE SEQUENCE</scope>
    <source>
        <strain evidence="4">CB-2022</strain>
        <tissue evidence="4">Muscle</tissue>
    </source>
</reference>
<keyword evidence="1" id="KW-0472">Membrane</keyword>
<gene>
    <name evidence="4" type="ORF">P4O66_022498</name>
</gene>
<dbReference type="GO" id="GO:0016560">
    <property type="term" value="P:protein import into peroxisome matrix, docking"/>
    <property type="evidence" value="ECO:0007669"/>
    <property type="project" value="UniProtKB-UniRule"/>
</dbReference>
<dbReference type="GO" id="GO:0005778">
    <property type="term" value="C:peroxisomal membrane"/>
    <property type="evidence" value="ECO:0007669"/>
    <property type="project" value="UniProtKB-SubCell"/>
</dbReference>
<comment type="similarity">
    <text evidence="1">Belongs to the peroxin-14 family.</text>
</comment>